<dbReference type="EMBL" id="CM042046">
    <property type="protein sequence ID" value="KAI3676254.1"/>
    <property type="molecule type" value="Genomic_DNA"/>
</dbReference>
<proteinExistence type="predicted"/>
<sequence>MTRIFLVASGQKLCTLPENKVLPDTTQLKEDLEKSLVNLQFTDEDTQLEEWKKYFHYLSLWEGQDIPYQTIAVLKIKCVPFLLRDKNTFDKIGEAYGKTVLPSEFSWDDDDNSFACCYVLTDVGDELSWEKVRNVETLNLNLAETKIYVSKNDDRVLPNNSCVQSENASAINEYPENNYSGNHGDVNTSVVVPGSH</sequence>
<reference evidence="2" key="1">
    <citation type="journal article" date="2022" name="Mol. Ecol. Resour.">
        <title>The genomes of chicory, endive, great burdock and yacon provide insights into Asteraceae palaeo-polyploidization history and plant inulin production.</title>
        <authorList>
            <person name="Fan W."/>
            <person name="Wang S."/>
            <person name="Wang H."/>
            <person name="Wang A."/>
            <person name="Jiang F."/>
            <person name="Liu H."/>
            <person name="Zhao H."/>
            <person name="Xu D."/>
            <person name="Zhang Y."/>
        </authorList>
    </citation>
    <scope>NUCLEOTIDE SEQUENCE [LARGE SCALE GENOMIC DNA]</scope>
    <source>
        <strain evidence="2">cv. Yunnan</strain>
    </source>
</reference>
<organism evidence="1 2">
    <name type="scientific">Smallanthus sonchifolius</name>
    <dbReference type="NCBI Taxonomy" id="185202"/>
    <lineage>
        <taxon>Eukaryota</taxon>
        <taxon>Viridiplantae</taxon>
        <taxon>Streptophyta</taxon>
        <taxon>Embryophyta</taxon>
        <taxon>Tracheophyta</taxon>
        <taxon>Spermatophyta</taxon>
        <taxon>Magnoliopsida</taxon>
        <taxon>eudicotyledons</taxon>
        <taxon>Gunneridae</taxon>
        <taxon>Pentapetalae</taxon>
        <taxon>asterids</taxon>
        <taxon>campanulids</taxon>
        <taxon>Asterales</taxon>
        <taxon>Asteraceae</taxon>
        <taxon>Asteroideae</taxon>
        <taxon>Heliantheae alliance</taxon>
        <taxon>Millerieae</taxon>
        <taxon>Smallanthus</taxon>
    </lineage>
</organism>
<evidence type="ECO:0000313" key="1">
    <source>
        <dbReference type="EMBL" id="KAI3676254.1"/>
    </source>
</evidence>
<name>A0ACB8XX09_9ASTR</name>
<accession>A0ACB8XX09</accession>
<comment type="caution">
    <text evidence="1">The sequence shown here is derived from an EMBL/GenBank/DDBJ whole genome shotgun (WGS) entry which is preliminary data.</text>
</comment>
<dbReference type="Proteomes" id="UP001056120">
    <property type="component" value="Linkage Group LG29"/>
</dbReference>
<protein>
    <submittedName>
        <fullName evidence="1">Uncharacterized protein</fullName>
    </submittedName>
</protein>
<keyword evidence="2" id="KW-1185">Reference proteome</keyword>
<evidence type="ECO:0000313" key="2">
    <source>
        <dbReference type="Proteomes" id="UP001056120"/>
    </source>
</evidence>
<gene>
    <name evidence="1" type="ORF">L1987_85857</name>
</gene>
<reference evidence="1 2" key="2">
    <citation type="journal article" date="2022" name="Mol. Ecol. Resour.">
        <title>The genomes of chicory, endive, great burdock and yacon provide insights into Asteraceae paleo-polyploidization history and plant inulin production.</title>
        <authorList>
            <person name="Fan W."/>
            <person name="Wang S."/>
            <person name="Wang H."/>
            <person name="Wang A."/>
            <person name="Jiang F."/>
            <person name="Liu H."/>
            <person name="Zhao H."/>
            <person name="Xu D."/>
            <person name="Zhang Y."/>
        </authorList>
    </citation>
    <scope>NUCLEOTIDE SEQUENCE [LARGE SCALE GENOMIC DNA]</scope>
    <source>
        <strain evidence="2">cv. Yunnan</strain>
        <tissue evidence="1">Leaves</tissue>
    </source>
</reference>